<comment type="caution">
    <text evidence="1">The sequence shown here is derived from an EMBL/GenBank/DDBJ whole genome shotgun (WGS) entry which is preliminary data.</text>
</comment>
<evidence type="ECO:0000313" key="1">
    <source>
        <dbReference type="EMBL" id="TMQ55443.1"/>
    </source>
</evidence>
<reference evidence="1 2" key="1">
    <citation type="journal article" date="2019" name="Nat. Microbiol.">
        <title>Mediterranean grassland soil C-N compound turnover is dependent on rainfall and depth, and is mediated by genomically divergent microorganisms.</title>
        <authorList>
            <person name="Diamond S."/>
            <person name="Andeer P.F."/>
            <person name="Li Z."/>
            <person name="Crits-Christoph A."/>
            <person name="Burstein D."/>
            <person name="Anantharaman K."/>
            <person name="Lane K.R."/>
            <person name="Thomas B.C."/>
            <person name="Pan C."/>
            <person name="Northen T.R."/>
            <person name="Banfield J.F."/>
        </authorList>
    </citation>
    <scope>NUCLEOTIDE SEQUENCE [LARGE SCALE GENOMIC DNA]</scope>
    <source>
        <strain evidence="1">WS_4</strain>
    </source>
</reference>
<dbReference type="Gene3D" id="1.10.10.1320">
    <property type="entry name" value="Anti-sigma factor, zinc-finger domain"/>
    <property type="match status" value="1"/>
</dbReference>
<organism evidence="1 2">
    <name type="scientific">Eiseniibacteriota bacterium</name>
    <dbReference type="NCBI Taxonomy" id="2212470"/>
    <lineage>
        <taxon>Bacteria</taxon>
        <taxon>Candidatus Eiseniibacteriota</taxon>
    </lineage>
</organism>
<dbReference type="Proteomes" id="UP000319829">
    <property type="component" value="Unassembled WGS sequence"/>
</dbReference>
<sequence>MHLDEEQVQRLLHGELPPQAASAVREHVAGCIDCRRRLAEAEREENEVHTLLHAVDDPAPLRVSAEAVAVRAQASRVVPGPPVVDLAWLRRAAAILIVVGIAGAAYAVPGSPVREWVHAIVERMGGRPGPTPGPAPGESPAIGAGISVLPEQKLLILFQSAEGDGQVFVSLTDEPEVQVHAPTGAASFTSSADQLLIAVQDPSATFEVEIPRSAPWVEIQTGKGQIFLKEGERVTTKGSKDAVGGYLFRLAPSEK</sequence>
<protein>
    <recommendedName>
        <fullName evidence="3">Zinc-finger domain-containing protein</fullName>
    </recommendedName>
</protein>
<evidence type="ECO:0008006" key="3">
    <source>
        <dbReference type="Google" id="ProtNLM"/>
    </source>
</evidence>
<dbReference type="AlphaFoldDB" id="A0A538SVN8"/>
<gene>
    <name evidence="1" type="ORF">E6K74_03295</name>
</gene>
<accession>A0A538SVN8</accession>
<dbReference type="InterPro" id="IPR041916">
    <property type="entry name" value="Anti_sigma_zinc_sf"/>
</dbReference>
<proteinExistence type="predicted"/>
<name>A0A538SVN8_UNCEI</name>
<evidence type="ECO:0000313" key="2">
    <source>
        <dbReference type="Proteomes" id="UP000319829"/>
    </source>
</evidence>
<dbReference type="EMBL" id="VBOU01000026">
    <property type="protein sequence ID" value="TMQ55443.1"/>
    <property type="molecule type" value="Genomic_DNA"/>
</dbReference>